<reference evidence="1 2" key="1">
    <citation type="journal article" date="2014" name="Genome Announc.">
        <title>Draft Genome Sequence of Magnetospirillum sp. Strain SO-1, a Freshwater Magnetotactic Bacterium Isolated from the Ol'khovka River, Russia.</title>
        <authorList>
            <person name="Grouzdev D.S."/>
            <person name="Dziuba M.V."/>
            <person name="Sukhacheva M.S."/>
            <person name="Mardanov A.V."/>
            <person name="Beletskiy A.V."/>
            <person name="Kuznetsov B.B."/>
            <person name="Skryabin K.G."/>
        </authorList>
    </citation>
    <scope>NUCLEOTIDE SEQUENCE [LARGE SCALE GENOMIC DNA]</scope>
    <source>
        <strain evidence="1 2">SO-1</strain>
    </source>
</reference>
<comment type="caution">
    <text evidence="1">The sequence shown here is derived from an EMBL/GenBank/DDBJ whole genome shotgun (WGS) entry which is preliminary data.</text>
</comment>
<evidence type="ECO:0000313" key="2">
    <source>
        <dbReference type="Proteomes" id="UP000011744"/>
    </source>
</evidence>
<proteinExistence type="predicted"/>
<evidence type="ECO:0000313" key="1">
    <source>
        <dbReference type="EMBL" id="EME67498.1"/>
    </source>
</evidence>
<dbReference type="AlphaFoldDB" id="M3A3N8"/>
<protein>
    <submittedName>
        <fullName evidence="1">Putative carboxymethylenebutenolidase</fullName>
    </submittedName>
</protein>
<dbReference type="EMBL" id="AONQ01000180">
    <property type="protein sequence ID" value="EME67498.1"/>
    <property type="molecule type" value="Genomic_DNA"/>
</dbReference>
<name>M3A3N8_9PROT</name>
<feature type="non-terminal residue" evidence="1">
    <location>
        <position position="77"/>
    </location>
</feature>
<keyword evidence="2" id="KW-1185">Reference proteome</keyword>
<dbReference type="Proteomes" id="UP000011744">
    <property type="component" value="Unassembled WGS sequence"/>
</dbReference>
<gene>
    <name evidence="1" type="ORF">H261_23207</name>
</gene>
<organism evidence="1 2">
    <name type="scientific">Paramagnetospirillum caucaseum</name>
    <dbReference type="NCBI Taxonomy" id="1244869"/>
    <lineage>
        <taxon>Bacteria</taxon>
        <taxon>Pseudomonadati</taxon>
        <taxon>Pseudomonadota</taxon>
        <taxon>Alphaproteobacteria</taxon>
        <taxon>Rhodospirillales</taxon>
        <taxon>Magnetospirillaceae</taxon>
        <taxon>Paramagnetospirillum</taxon>
    </lineage>
</organism>
<accession>M3A3N8</accession>
<sequence>MALLSWAGPARAQAVPSASEMRAGAAQAPDLVFPSEISTLAEVTTRAWPCSSPRGPAPFPHWCCTTSAAGWGRASAP</sequence>